<dbReference type="GO" id="GO:0005829">
    <property type="term" value="C:cytosol"/>
    <property type="evidence" value="ECO:0007669"/>
    <property type="project" value="TreeGrafter"/>
</dbReference>
<dbReference type="SMART" id="SM00368">
    <property type="entry name" value="LRR_RI"/>
    <property type="match status" value="7"/>
</dbReference>
<dbReference type="InterPro" id="IPR032675">
    <property type="entry name" value="LRR_dom_sf"/>
</dbReference>
<evidence type="ECO:0000256" key="3">
    <source>
        <dbReference type="ARBA" id="ARBA00022737"/>
    </source>
</evidence>
<name>A0A061JAH6_TRYRA</name>
<dbReference type="AlphaFoldDB" id="A0A061JAH6"/>
<dbReference type="SUPFAM" id="SSF52047">
    <property type="entry name" value="RNI-like"/>
    <property type="match status" value="1"/>
</dbReference>
<dbReference type="PANTHER" id="PTHR24113:SF12">
    <property type="entry name" value="RAN GTPASE-ACTIVATING PROTEIN 1"/>
    <property type="match status" value="1"/>
</dbReference>
<dbReference type="GO" id="GO:0006913">
    <property type="term" value="P:nucleocytoplasmic transport"/>
    <property type="evidence" value="ECO:0007669"/>
    <property type="project" value="TreeGrafter"/>
</dbReference>
<dbReference type="InterPro" id="IPR001611">
    <property type="entry name" value="Leu-rich_rpt"/>
</dbReference>
<dbReference type="EMBL" id="AUPL01000886">
    <property type="protein sequence ID" value="ESL11365.1"/>
    <property type="molecule type" value="Genomic_DNA"/>
</dbReference>
<dbReference type="Pfam" id="PF13516">
    <property type="entry name" value="LRR_6"/>
    <property type="match status" value="2"/>
</dbReference>
<dbReference type="OrthoDB" id="120976at2759"/>
<reference evidence="4 5" key="1">
    <citation type="submission" date="2013-07" db="EMBL/GenBank/DDBJ databases">
        <authorList>
            <person name="Stoco P.H."/>
            <person name="Wagner G."/>
            <person name="Gerber A."/>
            <person name="Zaha A."/>
            <person name="Thompson C."/>
            <person name="Bartholomeu D.C."/>
            <person name="Luckemeyer D.D."/>
            <person name="Bahia D."/>
            <person name="Loreto E."/>
            <person name="Prestes E.B."/>
            <person name="Lima F.M."/>
            <person name="Rodrigues-Luiz G."/>
            <person name="Vallejo G.A."/>
            <person name="Filho J.F."/>
            <person name="Monteiro K.M."/>
            <person name="Tyler K.M."/>
            <person name="de Almeida L.G."/>
            <person name="Ortiz M.F."/>
            <person name="Siervo M.A."/>
            <person name="de Moraes M.H."/>
            <person name="Cunha O.L."/>
            <person name="Mendonca-Neto R."/>
            <person name="Silva R."/>
            <person name="Teixeira S.M."/>
            <person name="Murta S.M."/>
            <person name="Sincero T.C."/>
            <person name="Mendes T.A."/>
            <person name="Urmenyi T.P."/>
            <person name="Silva V.G."/>
            <person name="da Rocha W.D."/>
            <person name="Andersson B."/>
            <person name="Romanha A.J."/>
            <person name="Steindel M."/>
            <person name="de Vasconcelos A.T."/>
            <person name="Grisard E.C."/>
        </authorList>
    </citation>
    <scope>NUCLEOTIDE SEQUENCE [LARGE SCALE GENOMIC DNA]</scope>
    <source>
        <strain evidence="4 5">SC58</strain>
    </source>
</reference>
<dbReference type="InterPro" id="IPR006553">
    <property type="entry name" value="Leu-rich_rpt_Cys-con_subtyp"/>
</dbReference>
<dbReference type="GO" id="GO:0031267">
    <property type="term" value="F:small GTPase binding"/>
    <property type="evidence" value="ECO:0007669"/>
    <property type="project" value="TreeGrafter"/>
</dbReference>
<keyword evidence="3" id="KW-0677">Repeat</keyword>
<evidence type="ECO:0000256" key="1">
    <source>
        <dbReference type="ARBA" id="ARBA00022468"/>
    </source>
</evidence>
<organism evidence="4 5">
    <name type="scientific">Trypanosoma rangeli SC58</name>
    <dbReference type="NCBI Taxonomy" id="429131"/>
    <lineage>
        <taxon>Eukaryota</taxon>
        <taxon>Discoba</taxon>
        <taxon>Euglenozoa</taxon>
        <taxon>Kinetoplastea</taxon>
        <taxon>Metakinetoplastina</taxon>
        <taxon>Trypanosomatida</taxon>
        <taxon>Trypanosomatidae</taxon>
        <taxon>Trypanosoma</taxon>
        <taxon>Herpetosoma</taxon>
    </lineage>
</organism>
<keyword evidence="5" id="KW-1185">Reference proteome</keyword>
<accession>A0A061JAH6</accession>
<protein>
    <recommendedName>
        <fullName evidence="6">Leucine-rich repeat protein (LRRP)</fullName>
    </recommendedName>
</protein>
<dbReference type="PANTHER" id="PTHR24113">
    <property type="entry name" value="RAN GTPASE-ACTIVATING PROTEIN 1"/>
    <property type="match status" value="1"/>
</dbReference>
<dbReference type="Pfam" id="PF00560">
    <property type="entry name" value="LRR_1"/>
    <property type="match status" value="1"/>
</dbReference>
<dbReference type="GO" id="GO:0005096">
    <property type="term" value="F:GTPase activator activity"/>
    <property type="evidence" value="ECO:0007669"/>
    <property type="project" value="UniProtKB-KW"/>
</dbReference>
<dbReference type="Proteomes" id="UP000031737">
    <property type="component" value="Unassembled WGS sequence"/>
</dbReference>
<gene>
    <name evidence="4" type="ORF">TRSC58_00886</name>
</gene>
<dbReference type="GO" id="GO:0005634">
    <property type="term" value="C:nucleus"/>
    <property type="evidence" value="ECO:0007669"/>
    <property type="project" value="TreeGrafter"/>
</dbReference>
<keyword evidence="1" id="KW-0343">GTPase activation</keyword>
<dbReference type="GO" id="GO:0048471">
    <property type="term" value="C:perinuclear region of cytoplasm"/>
    <property type="evidence" value="ECO:0007669"/>
    <property type="project" value="TreeGrafter"/>
</dbReference>
<evidence type="ECO:0008006" key="6">
    <source>
        <dbReference type="Google" id="ProtNLM"/>
    </source>
</evidence>
<dbReference type="InterPro" id="IPR027038">
    <property type="entry name" value="RanGap"/>
</dbReference>
<evidence type="ECO:0000256" key="2">
    <source>
        <dbReference type="ARBA" id="ARBA00022614"/>
    </source>
</evidence>
<dbReference type="VEuPathDB" id="TriTrypDB:TRSC58_00886"/>
<dbReference type="Gene3D" id="3.80.10.10">
    <property type="entry name" value="Ribonuclease Inhibitor"/>
    <property type="match status" value="2"/>
</dbReference>
<evidence type="ECO:0000313" key="5">
    <source>
        <dbReference type="Proteomes" id="UP000031737"/>
    </source>
</evidence>
<keyword evidence="2" id="KW-0433">Leucine-rich repeat</keyword>
<comment type="caution">
    <text evidence="4">The sequence shown here is derived from an EMBL/GenBank/DDBJ whole genome shotgun (WGS) entry which is preliminary data.</text>
</comment>
<evidence type="ECO:0000313" key="4">
    <source>
        <dbReference type="EMBL" id="ESL11365.1"/>
    </source>
</evidence>
<proteinExistence type="predicted"/>
<dbReference type="SMART" id="SM00367">
    <property type="entry name" value="LRR_CC"/>
    <property type="match status" value="3"/>
</dbReference>
<sequence>MNICGAGLRRCMEILLEESGCGDETSAASLSEESRVDDKVLTGTALLNGTLTEERITQAESLCMMGGEFDDFAGEYVASTVFPMTRRLRVVDLAQTKITPAGLRTILRALERSPTEALEQLFLRDMHLHSEECDLIYRLMLKHTSQLKRLELQRCHVDDAAAQAVAEGIAQAEALVEARLTDNDVIPAFAIPLEESRRLFFPSSLKVLDISGNRIESVHSCGLSVSLSRCAASLEELYMSRCCVTELLLTTLLRVGIHSSRSLRVLNVSSGRLLHTAGKVLCSVLTECPNLERLYVQDNLIEADGAAQIALGIPYAKHLEVLGLGSCHLTGVGVQVIVEAAHKCPSLRELDFSNNSVTNADVFHICTHREDSNLMLSFLDLSDNPLSELCRPALEALLRRNKAGSCTVLVRGTALGTDLSYLRCDDL</sequence>